<dbReference type="PROSITE" id="PS51145">
    <property type="entry name" value="ZU5"/>
    <property type="match status" value="1"/>
</dbReference>
<comment type="subcellular location">
    <subcellularLocation>
        <location evidence="1">Cell membrane</location>
        <topology evidence="1">Single-pass type I membrane protein</topology>
    </subcellularLocation>
</comment>
<keyword evidence="1" id="KW-0217">Developmental protein</keyword>
<dbReference type="InterPro" id="IPR000906">
    <property type="entry name" value="ZU5_dom"/>
</dbReference>
<evidence type="ECO:0000259" key="3">
    <source>
        <dbReference type="PROSITE" id="PS51145"/>
    </source>
</evidence>
<feature type="domain" description="ZU5" evidence="3">
    <location>
        <begin position="418"/>
        <end position="573"/>
    </location>
</feature>
<proteinExistence type="inferred from homology"/>
<feature type="compositionally biased region" description="Polar residues" evidence="2">
    <location>
        <begin position="991"/>
        <end position="1001"/>
    </location>
</feature>
<evidence type="ECO:0000313" key="5">
    <source>
        <dbReference type="Proteomes" id="UP000271974"/>
    </source>
</evidence>
<dbReference type="GO" id="GO:0005886">
    <property type="term" value="C:plasma membrane"/>
    <property type="evidence" value="ECO:0007669"/>
    <property type="project" value="UniProtKB-SubCell"/>
</dbReference>
<comment type="similarity">
    <text evidence="1">Belongs to the unc-5 family.</text>
</comment>
<dbReference type="OrthoDB" id="6148334at2759"/>
<dbReference type="InterPro" id="IPR037936">
    <property type="entry name" value="UNC5A-D"/>
</dbReference>
<comment type="caution">
    <text evidence="4">The sequence shown here is derived from an EMBL/GenBank/DDBJ whole genome shotgun (WGS) entry which is preliminary data.</text>
</comment>
<dbReference type="Proteomes" id="UP000271974">
    <property type="component" value="Unassembled WGS sequence"/>
</dbReference>
<feature type="region of interest" description="Disordered" evidence="2">
    <location>
        <begin position="289"/>
        <end position="344"/>
    </location>
</feature>
<comment type="function">
    <text evidence="1">Receptor for netrin required for axon guidance. Mediates axon repulsion of neuronal growth cones in the developing nervous system upon ligand binding.</text>
</comment>
<dbReference type="AlphaFoldDB" id="A0A433SS24"/>
<evidence type="ECO:0000256" key="1">
    <source>
        <dbReference type="RuleBase" id="RU367033"/>
    </source>
</evidence>
<name>A0A433SS24_ELYCH</name>
<feature type="compositionally biased region" description="Basic and acidic residues" evidence="2">
    <location>
        <begin position="301"/>
        <end position="315"/>
    </location>
</feature>
<keyword evidence="5" id="KW-1185">Reference proteome</keyword>
<protein>
    <recommendedName>
        <fullName evidence="1">Netrin receptor UNC5</fullName>
    </recommendedName>
</protein>
<keyword evidence="1" id="KW-1133">Transmembrane helix</keyword>
<feature type="transmembrane region" description="Helical" evidence="1">
    <location>
        <begin position="134"/>
        <end position="157"/>
    </location>
</feature>
<keyword evidence="1" id="KW-0472">Membrane</keyword>
<feature type="compositionally biased region" description="Basic and acidic residues" evidence="2">
    <location>
        <begin position="1105"/>
        <end position="1120"/>
    </location>
</feature>
<dbReference type="Pfam" id="PF00791">
    <property type="entry name" value="ZU5"/>
    <property type="match status" value="1"/>
</dbReference>
<dbReference type="GO" id="GO:0005042">
    <property type="term" value="F:netrin receptor activity"/>
    <property type="evidence" value="ECO:0007669"/>
    <property type="project" value="UniProtKB-UniRule"/>
</dbReference>
<feature type="region of interest" description="Disordered" evidence="2">
    <location>
        <begin position="15"/>
        <end position="53"/>
    </location>
</feature>
<keyword evidence="1" id="KW-0675">Receptor</keyword>
<organism evidence="4 5">
    <name type="scientific">Elysia chlorotica</name>
    <name type="common">Eastern emerald elysia</name>
    <name type="synonym">Sea slug</name>
    <dbReference type="NCBI Taxonomy" id="188477"/>
    <lineage>
        <taxon>Eukaryota</taxon>
        <taxon>Metazoa</taxon>
        <taxon>Spiralia</taxon>
        <taxon>Lophotrochozoa</taxon>
        <taxon>Mollusca</taxon>
        <taxon>Gastropoda</taxon>
        <taxon>Heterobranchia</taxon>
        <taxon>Euthyneura</taxon>
        <taxon>Panpulmonata</taxon>
        <taxon>Sacoglossa</taxon>
        <taxon>Placobranchoidea</taxon>
        <taxon>Plakobranchidae</taxon>
        <taxon>Elysia</taxon>
    </lineage>
</organism>
<dbReference type="Gene3D" id="2.60.220.30">
    <property type="match status" value="1"/>
</dbReference>
<feature type="compositionally biased region" description="Polar residues" evidence="2">
    <location>
        <begin position="317"/>
        <end position="327"/>
    </location>
</feature>
<feature type="compositionally biased region" description="Basic and acidic residues" evidence="2">
    <location>
        <begin position="921"/>
        <end position="936"/>
    </location>
</feature>
<dbReference type="PANTHER" id="PTHR12582">
    <property type="entry name" value="NETRIN RECEPTOR UNC5"/>
    <property type="match status" value="1"/>
</dbReference>
<accession>A0A433SS24</accession>
<dbReference type="PANTHER" id="PTHR12582:SF47">
    <property type="entry name" value="NETRIN RECEPTOR UNC-5"/>
    <property type="match status" value="1"/>
</dbReference>
<evidence type="ECO:0000256" key="2">
    <source>
        <dbReference type="SAM" id="MobiDB-lite"/>
    </source>
</evidence>
<keyword evidence="1" id="KW-0812">Transmembrane</keyword>
<dbReference type="EMBL" id="RQTK01001117">
    <property type="protein sequence ID" value="RUS72080.1"/>
    <property type="molecule type" value="Genomic_DNA"/>
</dbReference>
<reference evidence="4 5" key="1">
    <citation type="submission" date="2019-01" db="EMBL/GenBank/DDBJ databases">
        <title>A draft genome assembly of the solar-powered sea slug Elysia chlorotica.</title>
        <authorList>
            <person name="Cai H."/>
            <person name="Li Q."/>
            <person name="Fang X."/>
            <person name="Li J."/>
            <person name="Curtis N.E."/>
            <person name="Altenburger A."/>
            <person name="Shibata T."/>
            <person name="Feng M."/>
            <person name="Maeda T."/>
            <person name="Schwartz J.A."/>
            <person name="Shigenobu S."/>
            <person name="Lundholm N."/>
            <person name="Nishiyama T."/>
            <person name="Yang H."/>
            <person name="Hasebe M."/>
            <person name="Li S."/>
            <person name="Pierce S.K."/>
            <person name="Wang J."/>
        </authorList>
    </citation>
    <scope>NUCLEOTIDE SEQUENCE [LARGE SCALE GENOMIC DNA]</scope>
    <source>
        <strain evidence="4">EC2010</strain>
        <tissue evidence="4">Whole organism of an adult</tissue>
    </source>
</reference>
<feature type="region of interest" description="Disordered" evidence="2">
    <location>
        <begin position="72"/>
        <end position="124"/>
    </location>
</feature>
<evidence type="ECO:0000313" key="4">
    <source>
        <dbReference type="EMBL" id="RUS72080.1"/>
    </source>
</evidence>
<feature type="compositionally biased region" description="Basic and acidic residues" evidence="2">
    <location>
        <begin position="110"/>
        <end position="120"/>
    </location>
</feature>
<feature type="region of interest" description="Disordered" evidence="2">
    <location>
        <begin position="917"/>
        <end position="944"/>
    </location>
</feature>
<keyword evidence="1" id="KW-0393">Immunoglobulin domain</keyword>
<sequence>YYFLLQNNIKSKRIVSKRSSGEDRSENDQLQESDESLKELSNGTKKNHDTGNMEEDLAAASEYDESLMPSIFGTSLGKAPPNPTDILDSKSNKQHNQPVLLNPSIAKGGKINEDYPKGDSDNGNSSMKGGIADWVFIAMGIAIAFVVVSLFLLSYMYKARLAQLQKKPGVKEETENAITLLSHNSHEDNSQHDGDVMLTTRSAMNCSTPDNYDRFSTTDEIGFSSNSTHLYEMASLETSYSKIFTRCLNNEDTKKDRTESTGSIYSMVKNDGNKLRGGNMDFQRRYVENPYLGDGPTVQSDAKKSRQPRQFEHLQLKSGNFENGWNGSSASSTTSHHSARSYISIPPTSPSDNYIEVGSDCMSVHSMKSSPPIKMEWLTKSFSLDKKNELATYQASTGVQTEDSVSPPISKTVLGTPWQFGGSFTHKGGVLQARGSDVVLSVPLSAVPRGQAVDIYGSVFTDTADIRRKIEFPSFESLITPVVEYLALPVIEFKRPLHLNLPHSLSAEFAVNSIKVYTFSVDELGNVTTRCLPLKGQAGTASNQEAFWEKNQDGNKILITTSHFSGYFCTLCESTSLPSICTMVFGSHVQISEHRREIRVILYIWDRRLTIRDYLKRFQKQESEVDRQLLTDMQVPLLNNASSDSRLVMRMEIMGAVGDKQNWRHVARPGGSRLLFKPLQVRRLSEIVQCCRQTDPVRVEWALENHPDVAPDPVFQCCIDILHTPESVCDYETALSEDLDDLMRTFYVRDLKVVSKRADESRVPTSMSGYSALKRTLSEALDLEQTEQLCRELGITSKDIGNFHKKFPNELDIQAKLVEECARRFGHEKFVSVLPTILDKLHLSHLLEDAERELKQHSISRVLPSKSVLLEKRESEEQESSLTALKSLYFRDDDASNRTNKNKLKSDNISVQHHNPAMHQHGSERSDHLSHTRSLHDFGSQDNEGAIAMGNIPTLMNKEAALSLGDAHGIDVGAEPPQFGRHCDNDHHHQGATNNKLNSSSGYISVSQEGLYAPHSSQSLLLTHRNNLHLLEKFSVVAHADTLEMPQSIIGPQLKPVSQHRFSSDNHAYPEITEELCASSSGPQTLAGQKLHASKDSNLDEGDDKDQTSKKEIYDMHTVV</sequence>
<feature type="non-terminal residue" evidence="4">
    <location>
        <position position="1"/>
    </location>
</feature>
<gene>
    <name evidence="4" type="ORF">EGW08_020162</name>
</gene>
<feature type="region of interest" description="Disordered" evidence="2">
    <location>
        <begin position="975"/>
        <end position="1001"/>
    </location>
</feature>
<feature type="region of interest" description="Disordered" evidence="2">
    <location>
        <begin position="1079"/>
        <end position="1120"/>
    </location>
</feature>